<dbReference type="InterPro" id="IPR035093">
    <property type="entry name" value="RelE/ParE_toxin_dom_sf"/>
</dbReference>
<dbReference type="EMBL" id="JARWAI010000011">
    <property type="protein sequence ID" value="MDR5876131.1"/>
    <property type="molecule type" value="Genomic_DNA"/>
</dbReference>
<gene>
    <name evidence="2" type="ORF">QC815_14530</name>
</gene>
<evidence type="ECO:0000313" key="2">
    <source>
        <dbReference type="EMBL" id="MDR5876131.1"/>
    </source>
</evidence>
<sequence length="96" mass="11433">MSVRFHPEAEAELAESTEYYEDIEPGLGWDFALEVYSAIERAHRHPEVWTLLEGDIRRSLVRRFPYGVLYALENDDVFVLAVMHLHREPNYWKNRL</sequence>
<keyword evidence="1" id="KW-1277">Toxin-antitoxin system</keyword>
<dbReference type="Gene3D" id="3.30.2310.20">
    <property type="entry name" value="RelE-like"/>
    <property type="match status" value="1"/>
</dbReference>
<organism evidence="2 3">
    <name type="scientific">Vreelandella gomseomensis</name>
    <dbReference type="NCBI Taxonomy" id="370766"/>
    <lineage>
        <taxon>Bacteria</taxon>
        <taxon>Pseudomonadati</taxon>
        <taxon>Pseudomonadota</taxon>
        <taxon>Gammaproteobacteria</taxon>
        <taxon>Oceanospirillales</taxon>
        <taxon>Halomonadaceae</taxon>
        <taxon>Vreelandella</taxon>
    </lineage>
</organism>
<evidence type="ECO:0000256" key="1">
    <source>
        <dbReference type="ARBA" id="ARBA00022649"/>
    </source>
</evidence>
<proteinExistence type="predicted"/>
<reference evidence="2 3" key="1">
    <citation type="submission" date="2023-04" db="EMBL/GenBank/DDBJ databases">
        <title>A long-awaited taxogenomic arrangement of the family Halomonadaceae.</title>
        <authorList>
            <person name="De La Haba R."/>
            <person name="Chuvochina M."/>
            <person name="Wittouck S."/>
            <person name="Arahal D.R."/>
            <person name="Sanchez-Porro C."/>
            <person name="Hugenholtz P."/>
            <person name="Ventosa A."/>
        </authorList>
    </citation>
    <scope>NUCLEOTIDE SEQUENCE [LARGE SCALE GENOMIC DNA]</scope>
    <source>
        <strain evidence="2 3">DSM 18042</strain>
    </source>
</reference>
<name>A0ABU1GF78_9GAMM</name>
<accession>A0ABU1GF78</accession>
<protein>
    <submittedName>
        <fullName evidence="2">Type II toxin-antitoxin system RelE/ParE family toxin</fullName>
    </submittedName>
</protein>
<dbReference type="InterPro" id="IPR007712">
    <property type="entry name" value="RelE/ParE_toxin"/>
</dbReference>
<comment type="caution">
    <text evidence="2">The sequence shown here is derived from an EMBL/GenBank/DDBJ whole genome shotgun (WGS) entry which is preliminary data.</text>
</comment>
<dbReference type="RefSeq" id="WP_230447344.1">
    <property type="nucleotide sequence ID" value="NZ_JARWAI010000011.1"/>
</dbReference>
<dbReference type="Proteomes" id="UP001269267">
    <property type="component" value="Unassembled WGS sequence"/>
</dbReference>
<dbReference type="Pfam" id="PF05016">
    <property type="entry name" value="ParE_toxin"/>
    <property type="match status" value="1"/>
</dbReference>
<evidence type="ECO:0000313" key="3">
    <source>
        <dbReference type="Proteomes" id="UP001269267"/>
    </source>
</evidence>
<keyword evidence="3" id="KW-1185">Reference proteome</keyword>